<feature type="domain" description="Septin-type G" evidence="3">
    <location>
        <begin position="128"/>
        <end position="404"/>
    </location>
</feature>
<feature type="compositionally biased region" description="Polar residues" evidence="2">
    <location>
        <begin position="7"/>
        <end position="18"/>
    </location>
</feature>
<feature type="region of interest" description="Disordered" evidence="2">
    <location>
        <begin position="49"/>
        <end position="105"/>
    </location>
</feature>
<protein>
    <recommendedName>
        <fullName evidence="3">Septin-type G domain-containing protein</fullName>
    </recommendedName>
</protein>
<evidence type="ECO:0000256" key="2">
    <source>
        <dbReference type="SAM" id="MobiDB-lite"/>
    </source>
</evidence>
<reference evidence="4" key="1">
    <citation type="submission" date="2020-03" db="EMBL/GenBank/DDBJ databases">
        <title>A mixture of massive structural variations and highly conserved coding sequences in Ustilaginoidea virens genome.</title>
        <authorList>
            <person name="Zhang K."/>
            <person name="Zhao Z."/>
            <person name="Zhang Z."/>
            <person name="Li Y."/>
            <person name="Hsiang T."/>
            <person name="Sun W."/>
        </authorList>
    </citation>
    <scope>NUCLEOTIDE SEQUENCE</scope>
    <source>
        <strain evidence="4">UV-8b</strain>
    </source>
</reference>
<dbReference type="PANTHER" id="PTHR18884">
    <property type="entry name" value="SEPTIN"/>
    <property type="match status" value="1"/>
</dbReference>
<dbReference type="EMBL" id="CP072757">
    <property type="protein sequence ID" value="QUC22129.1"/>
    <property type="molecule type" value="Genomic_DNA"/>
</dbReference>
<dbReference type="KEGG" id="uvi:66067147"/>
<dbReference type="PROSITE" id="PS51719">
    <property type="entry name" value="G_SEPTIN"/>
    <property type="match status" value="1"/>
</dbReference>
<dbReference type="Gene3D" id="3.40.50.300">
    <property type="entry name" value="P-loop containing nucleotide triphosphate hydrolases"/>
    <property type="match status" value="1"/>
</dbReference>
<dbReference type="Pfam" id="PF00735">
    <property type="entry name" value="Septin"/>
    <property type="match status" value="1"/>
</dbReference>
<dbReference type="InterPro" id="IPR030379">
    <property type="entry name" value="G_SEPTIN_dom"/>
</dbReference>
<dbReference type="PROSITE" id="PS00675">
    <property type="entry name" value="SIGMA54_INTERACT_1"/>
    <property type="match status" value="1"/>
</dbReference>
<dbReference type="Proteomes" id="UP000027002">
    <property type="component" value="Chromosome 5"/>
</dbReference>
<feature type="compositionally biased region" description="Polar residues" evidence="2">
    <location>
        <begin position="58"/>
        <end position="94"/>
    </location>
</feature>
<feature type="region of interest" description="Disordered" evidence="2">
    <location>
        <begin position="1"/>
        <end position="30"/>
    </location>
</feature>
<evidence type="ECO:0000259" key="3">
    <source>
        <dbReference type="PROSITE" id="PS51719"/>
    </source>
</evidence>
<keyword evidence="1" id="KW-0342">GTP-binding</keyword>
<dbReference type="AlphaFoldDB" id="A0A8E5HV09"/>
<accession>A0A8E5HV09</accession>
<dbReference type="GO" id="GO:0005525">
    <property type="term" value="F:GTP binding"/>
    <property type="evidence" value="ECO:0007669"/>
    <property type="project" value="UniProtKB-KW"/>
</dbReference>
<sequence>MGHHSRNQGGCSGTTESTCPPPALLPPQAPPSLLMTAVEQARLQSLTGKTFKTDDHGSNSMPSSPGDFSSISTSDGHHSLSASFSELPSRQSPAPASAFPETRDSIPQLVMPTVMVPQRRPFSDTGRGLGKLKILVTGQSGTGKTSLIRAIGQTCAHIVQMDKITDAPNRRPSNIYASTRPSPWWKPHADNACKGRRPTITDQVLDKNLCFVDCPALSTDNEATSPAVEYVENHLSHLSVEYIDDADLIALLSSGIEANVDVVLYLLACTGPTGNDVQCMRDLQNTTNFIPILSDIDGLSADEILSAKRRILCDLAAAKLDYFSFMPTESSKDVGGIYAVNSAVTLDGDAVDASFVMDSDYLPPLVETDLDRLVSAILSVEGSSHLRYAAAIKAVKWLRGKPVGGNSYALASTRRLLSRGAREILSNFANMSREAEHRGQVHSTSAWAEGLRQSLASERLNLSQRHTAQVMSSTQMTLVRPNCSRPPDSRCCHNWSCASSSNDQDPLGLLQLLRRFQIGSQLTLELLSSFGVLWCAATWLLWPKWPW</sequence>
<feature type="compositionally biased region" description="Pro residues" evidence="2">
    <location>
        <begin position="19"/>
        <end position="30"/>
    </location>
</feature>
<dbReference type="InterPro" id="IPR025662">
    <property type="entry name" value="Sigma_54_int_dom_ATP-bd_1"/>
</dbReference>
<dbReference type="SUPFAM" id="SSF52540">
    <property type="entry name" value="P-loop containing nucleoside triphosphate hydrolases"/>
    <property type="match status" value="1"/>
</dbReference>
<organism evidence="4 5">
    <name type="scientific">Ustilaginoidea virens</name>
    <name type="common">Rice false smut fungus</name>
    <name type="synonym">Villosiclava virens</name>
    <dbReference type="NCBI Taxonomy" id="1159556"/>
    <lineage>
        <taxon>Eukaryota</taxon>
        <taxon>Fungi</taxon>
        <taxon>Dikarya</taxon>
        <taxon>Ascomycota</taxon>
        <taxon>Pezizomycotina</taxon>
        <taxon>Sordariomycetes</taxon>
        <taxon>Hypocreomycetidae</taxon>
        <taxon>Hypocreales</taxon>
        <taxon>Clavicipitaceae</taxon>
        <taxon>Ustilaginoidea</taxon>
    </lineage>
</organism>
<keyword evidence="5" id="KW-1185">Reference proteome</keyword>
<gene>
    <name evidence="4" type="ORF">UV8b_06370</name>
</gene>
<evidence type="ECO:0000313" key="5">
    <source>
        <dbReference type="Proteomes" id="UP000027002"/>
    </source>
</evidence>
<evidence type="ECO:0000256" key="1">
    <source>
        <dbReference type="RuleBase" id="RU004560"/>
    </source>
</evidence>
<keyword evidence="1" id="KW-0547">Nucleotide-binding</keyword>
<proteinExistence type="inferred from homology"/>
<dbReference type="GeneID" id="66067147"/>
<evidence type="ECO:0000313" key="4">
    <source>
        <dbReference type="EMBL" id="QUC22129.1"/>
    </source>
</evidence>
<name>A0A8E5HV09_USTVR</name>
<comment type="similarity">
    <text evidence="1">Belongs to the TRAFAC class TrmE-Era-EngA-EngB-Septin-like GTPase superfamily. Septin GTPase family.</text>
</comment>
<dbReference type="RefSeq" id="XP_042999802.1">
    <property type="nucleotide sequence ID" value="XM_043143867.1"/>
</dbReference>
<dbReference type="InterPro" id="IPR027417">
    <property type="entry name" value="P-loop_NTPase"/>
</dbReference>
<dbReference type="OrthoDB" id="4150765at2759"/>